<accession>A0A9P8XXR1</accession>
<dbReference type="PROSITE" id="PS51502">
    <property type="entry name" value="S_R_A_B_BARREL"/>
    <property type="match status" value="1"/>
</dbReference>
<gene>
    <name evidence="2" type="ORF">B0I36DRAFT_366458</name>
</gene>
<name>A0A9P8XXR1_9PEZI</name>
<evidence type="ECO:0000313" key="3">
    <source>
        <dbReference type="Proteomes" id="UP000756346"/>
    </source>
</evidence>
<proteinExistence type="predicted"/>
<evidence type="ECO:0000259" key="1">
    <source>
        <dbReference type="PROSITE" id="PS51502"/>
    </source>
</evidence>
<keyword evidence="3" id="KW-1185">Reference proteome</keyword>
<dbReference type="InterPro" id="IPR013097">
    <property type="entry name" value="Dabb"/>
</dbReference>
<protein>
    <submittedName>
        <fullName evidence="2">Stress responsive A/B barrel domain-containing protein</fullName>
    </submittedName>
</protein>
<evidence type="ECO:0000313" key="2">
    <source>
        <dbReference type="EMBL" id="KAH7024514.1"/>
    </source>
</evidence>
<comment type="caution">
    <text evidence="2">The sequence shown here is derived from an EMBL/GenBank/DDBJ whole genome shotgun (WGS) entry which is preliminary data.</text>
</comment>
<dbReference type="OrthoDB" id="3830014at2759"/>
<dbReference type="RefSeq" id="XP_046008062.1">
    <property type="nucleotide sequence ID" value="XM_046159303.1"/>
</dbReference>
<dbReference type="SMART" id="SM00886">
    <property type="entry name" value="Dabb"/>
    <property type="match status" value="1"/>
</dbReference>
<dbReference type="Gene3D" id="3.30.70.100">
    <property type="match status" value="1"/>
</dbReference>
<feature type="domain" description="Stress-response A/B barrel" evidence="1">
    <location>
        <begin position="9"/>
        <end position="110"/>
    </location>
</feature>
<dbReference type="SUPFAM" id="SSF54909">
    <property type="entry name" value="Dimeric alpha+beta barrel"/>
    <property type="match status" value="1"/>
</dbReference>
<dbReference type="AlphaFoldDB" id="A0A9P8XXR1"/>
<dbReference type="EMBL" id="JAGTJQ010000009">
    <property type="protein sequence ID" value="KAH7024514.1"/>
    <property type="molecule type" value="Genomic_DNA"/>
</dbReference>
<dbReference type="Proteomes" id="UP000756346">
    <property type="component" value="Unassembled WGS sequence"/>
</dbReference>
<dbReference type="GeneID" id="70188849"/>
<dbReference type="InterPro" id="IPR011008">
    <property type="entry name" value="Dimeric_a/b-barrel"/>
</dbReference>
<reference evidence="2" key="1">
    <citation type="journal article" date="2021" name="Nat. Commun.">
        <title>Genetic determinants of endophytism in the Arabidopsis root mycobiome.</title>
        <authorList>
            <person name="Mesny F."/>
            <person name="Miyauchi S."/>
            <person name="Thiergart T."/>
            <person name="Pickel B."/>
            <person name="Atanasova L."/>
            <person name="Karlsson M."/>
            <person name="Huettel B."/>
            <person name="Barry K.W."/>
            <person name="Haridas S."/>
            <person name="Chen C."/>
            <person name="Bauer D."/>
            <person name="Andreopoulos W."/>
            <person name="Pangilinan J."/>
            <person name="LaButti K."/>
            <person name="Riley R."/>
            <person name="Lipzen A."/>
            <person name="Clum A."/>
            <person name="Drula E."/>
            <person name="Henrissat B."/>
            <person name="Kohler A."/>
            <person name="Grigoriev I.V."/>
            <person name="Martin F.M."/>
            <person name="Hacquard S."/>
        </authorList>
    </citation>
    <scope>NUCLEOTIDE SEQUENCE</scope>
    <source>
        <strain evidence="2">MPI-CAGE-CH-0230</strain>
    </source>
</reference>
<sequence>MSPSNNTTIQRLLLLKIASEADQDRVISLFTEIPAKARRDGKPYILNMRGGTASSTSFSQEARTQGYTVAMVTEFASEDDVRFWDAECVAHAELKKIAMPLQQGAMVMHWTNQIAV</sequence>
<dbReference type="Pfam" id="PF07876">
    <property type="entry name" value="Dabb"/>
    <property type="match status" value="1"/>
</dbReference>
<organism evidence="2 3">
    <name type="scientific">Microdochium trichocladiopsis</name>
    <dbReference type="NCBI Taxonomy" id="1682393"/>
    <lineage>
        <taxon>Eukaryota</taxon>
        <taxon>Fungi</taxon>
        <taxon>Dikarya</taxon>
        <taxon>Ascomycota</taxon>
        <taxon>Pezizomycotina</taxon>
        <taxon>Sordariomycetes</taxon>
        <taxon>Xylariomycetidae</taxon>
        <taxon>Xylariales</taxon>
        <taxon>Microdochiaceae</taxon>
        <taxon>Microdochium</taxon>
    </lineage>
</organism>